<dbReference type="STRING" id="7370.A0A1I8MIH4"/>
<evidence type="ECO:0000313" key="2">
    <source>
        <dbReference type="EnsemblMetazoa" id="MDOA005234-PB"/>
    </source>
</evidence>
<sequence length="218" mass="24803">MPKKRHSVINAYTDGEFLLHFRITRKLFNTLSRTFLESAQYKELRPDKRLSSDDHLAIFLWFAGHEGCSFRDLSNRFNVTISTVSRVIVRVTSFLSDLSQQVIKWPTAAEKEASSQYFQTTCGVSGVIGCIDKTDITIDPPTRSKNDNADQKGDNSIHLQGICNEKWKFINIVVRYSETSHDSLQMQNSPILQNLGNKCRGENILFLAILNMQAIKIS</sequence>
<feature type="domain" description="DUF8040" evidence="1">
    <location>
        <begin position="17"/>
        <end position="93"/>
    </location>
</feature>
<dbReference type="Pfam" id="PF26138">
    <property type="entry name" value="DUF8040"/>
    <property type="match status" value="1"/>
</dbReference>
<dbReference type="EnsemblMetazoa" id="MDOA005234-RB">
    <property type="protein sequence ID" value="MDOA005234-PB"/>
    <property type="gene ID" value="MDOA005234"/>
</dbReference>
<dbReference type="InterPro" id="IPR058353">
    <property type="entry name" value="DUF8040"/>
</dbReference>
<dbReference type="eggNOG" id="ENOG502T1ZR">
    <property type="taxonomic scope" value="Eukaryota"/>
</dbReference>
<dbReference type="PANTHER" id="PTHR22930">
    <property type="match status" value="1"/>
</dbReference>
<name>A0A1I8MIH4_MUSDO</name>
<dbReference type="VEuPathDB" id="VectorBase:MDOMA2_005393"/>
<dbReference type="InterPro" id="IPR045249">
    <property type="entry name" value="HARBI1-like"/>
</dbReference>
<dbReference type="VEuPathDB" id="VectorBase:MDOA005234"/>
<protein>
    <recommendedName>
        <fullName evidence="1">DUF8040 domain-containing protein</fullName>
    </recommendedName>
</protein>
<evidence type="ECO:0000259" key="1">
    <source>
        <dbReference type="Pfam" id="PF26138"/>
    </source>
</evidence>
<dbReference type="PANTHER" id="PTHR22930:SF85">
    <property type="entry name" value="GH03217P-RELATED"/>
    <property type="match status" value="1"/>
</dbReference>
<proteinExistence type="predicted"/>
<accession>A0A1I8MIH4</accession>
<dbReference type="AlphaFoldDB" id="A0A1I8MIH4"/>
<reference evidence="2" key="1">
    <citation type="submission" date="2020-05" db="UniProtKB">
        <authorList>
            <consortium name="EnsemblMetazoa"/>
        </authorList>
    </citation>
    <scope>IDENTIFICATION</scope>
    <source>
        <strain evidence="2">Aabys</strain>
    </source>
</reference>
<organism evidence="2">
    <name type="scientific">Musca domestica</name>
    <name type="common">House fly</name>
    <dbReference type="NCBI Taxonomy" id="7370"/>
    <lineage>
        <taxon>Eukaryota</taxon>
        <taxon>Metazoa</taxon>
        <taxon>Ecdysozoa</taxon>
        <taxon>Arthropoda</taxon>
        <taxon>Hexapoda</taxon>
        <taxon>Insecta</taxon>
        <taxon>Pterygota</taxon>
        <taxon>Neoptera</taxon>
        <taxon>Endopterygota</taxon>
        <taxon>Diptera</taxon>
        <taxon>Brachycera</taxon>
        <taxon>Muscomorpha</taxon>
        <taxon>Muscoidea</taxon>
        <taxon>Muscidae</taxon>
        <taxon>Musca</taxon>
    </lineage>
</organism>